<dbReference type="EMBL" id="MU858064">
    <property type="protein sequence ID" value="KAK4216865.1"/>
    <property type="molecule type" value="Genomic_DNA"/>
</dbReference>
<name>A0AAN7BDD5_9PEZI</name>
<protein>
    <submittedName>
        <fullName evidence="1">Uncharacterized protein</fullName>
    </submittedName>
</protein>
<accession>A0AAN7BDD5</accession>
<dbReference type="AlphaFoldDB" id="A0AAN7BDD5"/>
<comment type="caution">
    <text evidence="1">The sequence shown here is derived from an EMBL/GenBank/DDBJ whole genome shotgun (WGS) entry which is preliminary data.</text>
</comment>
<organism evidence="1 2">
    <name type="scientific">Rhypophila decipiens</name>
    <dbReference type="NCBI Taxonomy" id="261697"/>
    <lineage>
        <taxon>Eukaryota</taxon>
        <taxon>Fungi</taxon>
        <taxon>Dikarya</taxon>
        <taxon>Ascomycota</taxon>
        <taxon>Pezizomycotina</taxon>
        <taxon>Sordariomycetes</taxon>
        <taxon>Sordariomycetidae</taxon>
        <taxon>Sordariales</taxon>
        <taxon>Naviculisporaceae</taxon>
        <taxon>Rhypophila</taxon>
    </lineage>
</organism>
<reference evidence="1" key="1">
    <citation type="journal article" date="2023" name="Mol. Phylogenet. Evol.">
        <title>Genome-scale phylogeny and comparative genomics of the fungal order Sordariales.</title>
        <authorList>
            <person name="Hensen N."/>
            <person name="Bonometti L."/>
            <person name="Westerberg I."/>
            <person name="Brannstrom I.O."/>
            <person name="Guillou S."/>
            <person name="Cros-Aarteil S."/>
            <person name="Calhoun S."/>
            <person name="Haridas S."/>
            <person name="Kuo A."/>
            <person name="Mondo S."/>
            <person name="Pangilinan J."/>
            <person name="Riley R."/>
            <person name="LaButti K."/>
            <person name="Andreopoulos B."/>
            <person name="Lipzen A."/>
            <person name="Chen C."/>
            <person name="Yan M."/>
            <person name="Daum C."/>
            <person name="Ng V."/>
            <person name="Clum A."/>
            <person name="Steindorff A."/>
            <person name="Ohm R.A."/>
            <person name="Martin F."/>
            <person name="Silar P."/>
            <person name="Natvig D.O."/>
            <person name="Lalanne C."/>
            <person name="Gautier V."/>
            <person name="Ament-Velasquez S.L."/>
            <person name="Kruys A."/>
            <person name="Hutchinson M.I."/>
            <person name="Powell A.J."/>
            <person name="Barry K."/>
            <person name="Miller A.N."/>
            <person name="Grigoriev I.V."/>
            <person name="Debuchy R."/>
            <person name="Gladieux P."/>
            <person name="Hiltunen Thoren M."/>
            <person name="Johannesson H."/>
        </authorList>
    </citation>
    <scope>NUCLEOTIDE SEQUENCE</scope>
    <source>
        <strain evidence="1">PSN293</strain>
    </source>
</reference>
<sequence length="257" mass="29200">MSTFTITSTLPGDSAAAAFSGDQGSFTLFQKIHEGAMHNQDYNAFEETYRRCNDSVFATASAWKSTSEAVFLRCVSGGSKAHEPDYGQAGGIVGRMLYNITAIGETTKRIMRCVVIKAGREAARRVDGKVDQRAWICLAQIVGEFQPLLEEWAHWDFPTFSSQNLGLKIIAARATQRFGPPESGNWVDEEDWLRYFMQTNPDEWHWFDRPGENESDDWLVVFRRHVPDAYWWLDHEVLSRRGEPRSGGGRARARGRR</sequence>
<gene>
    <name evidence="1" type="ORF">QBC37DRAFT_370518</name>
</gene>
<evidence type="ECO:0000313" key="2">
    <source>
        <dbReference type="Proteomes" id="UP001301769"/>
    </source>
</evidence>
<keyword evidence="2" id="KW-1185">Reference proteome</keyword>
<evidence type="ECO:0000313" key="1">
    <source>
        <dbReference type="EMBL" id="KAK4216865.1"/>
    </source>
</evidence>
<dbReference type="Proteomes" id="UP001301769">
    <property type="component" value="Unassembled WGS sequence"/>
</dbReference>
<reference evidence="1" key="2">
    <citation type="submission" date="2023-05" db="EMBL/GenBank/DDBJ databases">
        <authorList>
            <consortium name="Lawrence Berkeley National Laboratory"/>
            <person name="Steindorff A."/>
            <person name="Hensen N."/>
            <person name="Bonometti L."/>
            <person name="Westerberg I."/>
            <person name="Brannstrom I.O."/>
            <person name="Guillou S."/>
            <person name="Cros-Aarteil S."/>
            <person name="Calhoun S."/>
            <person name="Haridas S."/>
            <person name="Kuo A."/>
            <person name="Mondo S."/>
            <person name="Pangilinan J."/>
            <person name="Riley R."/>
            <person name="Labutti K."/>
            <person name="Andreopoulos B."/>
            <person name="Lipzen A."/>
            <person name="Chen C."/>
            <person name="Yanf M."/>
            <person name="Daum C."/>
            <person name="Ng V."/>
            <person name="Clum A."/>
            <person name="Ohm R."/>
            <person name="Martin F."/>
            <person name="Silar P."/>
            <person name="Natvig D."/>
            <person name="Lalanne C."/>
            <person name="Gautier V."/>
            <person name="Ament-Velasquez S.L."/>
            <person name="Kruys A."/>
            <person name="Hutchinson M.I."/>
            <person name="Powell A.J."/>
            <person name="Barry K."/>
            <person name="Miller A.N."/>
            <person name="Grigoriev I.V."/>
            <person name="Debuchy R."/>
            <person name="Gladieux P."/>
            <person name="Thoren M.H."/>
            <person name="Johannesson H."/>
        </authorList>
    </citation>
    <scope>NUCLEOTIDE SEQUENCE</scope>
    <source>
        <strain evidence="1">PSN293</strain>
    </source>
</reference>
<proteinExistence type="predicted"/>